<protein>
    <submittedName>
        <fullName evidence="2">Ammonia monooxygenase</fullName>
    </submittedName>
</protein>
<dbReference type="PIRSF" id="PIRSF038991">
    <property type="entry name" value="Protein_AbrB"/>
    <property type="match status" value="1"/>
</dbReference>
<dbReference type="InterPro" id="IPR017516">
    <property type="entry name" value="AbrB_dup"/>
</dbReference>
<dbReference type="Pfam" id="PF05145">
    <property type="entry name" value="AbrB"/>
    <property type="match status" value="1"/>
</dbReference>
<feature type="transmembrane region" description="Helical" evidence="1">
    <location>
        <begin position="24"/>
        <end position="42"/>
    </location>
</feature>
<gene>
    <name evidence="2" type="ORF">CPHO_00315</name>
</gene>
<dbReference type="Proteomes" id="UP000185491">
    <property type="component" value="Chromosome"/>
</dbReference>
<feature type="transmembrane region" description="Helical" evidence="1">
    <location>
        <begin position="49"/>
        <end position="69"/>
    </location>
</feature>
<keyword evidence="1" id="KW-0812">Transmembrane</keyword>
<feature type="transmembrane region" description="Helical" evidence="1">
    <location>
        <begin position="75"/>
        <end position="100"/>
    </location>
</feature>
<dbReference type="GO" id="GO:0010468">
    <property type="term" value="P:regulation of gene expression"/>
    <property type="evidence" value="ECO:0007669"/>
    <property type="project" value="InterPro"/>
</dbReference>
<organism evidence="2 3">
    <name type="scientific">Corynebacterium phocae</name>
    <dbReference type="NCBI Taxonomy" id="161895"/>
    <lineage>
        <taxon>Bacteria</taxon>
        <taxon>Bacillati</taxon>
        <taxon>Actinomycetota</taxon>
        <taxon>Actinomycetes</taxon>
        <taxon>Mycobacteriales</taxon>
        <taxon>Corynebacteriaceae</taxon>
        <taxon>Corynebacterium</taxon>
    </lineage>
</organism>
<evidence type="ECO:0000313" key="2">
    <source>
        <dbReference type="EMBL" id="APT91629.1"/>
    </source>
</evidence>
<dbReference type="RefSeq" id="WP_075732239.1">
    <property type="nucleotide sequence ID" value="NZ_CP009249.1"/>
</dbReference>
<dbReference type="GO" id="GO:0004497">
    <property type="term" value="F:monooxygenase activity"/>
    <property type="evidence" value="ECO:0007669"/>
    <property type="project" value="UniProtKB-KW"/>
</dbReference>
<feature type="transmembrane region" description="Helical" evidence="1">
    <location>
        <begin position="228"/>
        <end position="248"/>
    </location>
</feature>
<dbReference type="STRING" id="161895.CPHO_00315"/>
<proteinExistence type="predicted"/>
<dbReference type="GO" id="GO:0016020">
    <property type="term" value="C:membrane"/>
    <property type="evidence" value="ECO:0007669"/>
    <property type="project" value="InterPro"/>
</dbReference>
<dbReference type="OrthoDB" id="5188485at2"/>
<dbReference type="AlphaFoldDB" id="A0A1L7D0F7"/>
<feature type="transmembrane region" description="Helical" evidence="1">
    <location>
        <begin position="260"/>
        <end position="281"/>
    </location>
</feature>
<accession>A0A1L7D0F7</accession>
<name>A0A1L7D0F7_9CORY</name>
<feature type="transmembrane region" description="Helical" evidence="1">
    <location>
        <begin position="144"/>
        <end position="163"/>
    </location>
</feature>
<dbReference type="InterPro" id="IPR007820">
    <property type="entry name" value="AbrB_fam"/>
</dbReference>
<dbReference type="EMBL" id="CP009249">
    <property type="protein sequence ID" value="APT91629.1"/>
    <property type="molecule type" value="Genomic_DNA"/>
</dbReference>
<feature type="transmembrane region" description="Helical" evidence="1">
    <location>
        <begin position="175"/>
        <end position="192"/>
    </location>
</feature>
<evidence type="ECO:0000313" key="3">
    <source>
        <dbReference type="Proteomes" id="UP000185491"/>
    </source>
</evidence>
<keyword evidence="1" id="KW-1133">Transmembrane helix</keyword>
<reference evidence="2 3" key="1">
    <citation type="submission" date="2014-08" db="EMBL/GenBank/DDBJ databases">
        <title>Complete genome sequence of Corynebacterium phocae M408/89/1(T)(=DSM 44612(T)), isolated from the common seal (Phoca vitulina).</title>
        <authorList>
            <person name="Ruckert C."/>
            <person name="Albersmeier A."/>
            <person name="Winkler A."/>
            <person name="Kalinowski J."/>
        </authorList>
    </citation>
    <scope>NUCLEOTIDE SEQUENCE [LARGE SCALE GENOMIC DNA]</scope>
    <source>
        <strain evidence="2 3">M408/89/1</strain>
    </source>
</reference>
<feature type="transmembrane region" description="Helical" evidence="1">
    <location>
        <begin position="313"/>
        <end position="331"/>
    </location>
</feature>
<dbReference type="KEGG" id="cpho:CPHO_00315"/>
<keyword evidence="2" id="KW-0560">Oxidoreductase</keyword>
<keyword evidence="1" id="KW-0472">Membrane</keyword>
<evidence type="ECO:0000256" key="1">
    <source>
        <dbReference type="SAM" id="Phobius"/>
    </source>
</evidence>
<sequence>MLWVAIVPISGALGAVLECLGVPAAWILGGIAGAGMAALTTGRQLSLNRYFYTASIGFVGMLAAMPLTLTPWQTLLGLLPAAAVMAGISVGVGLAGGIALHRAKPTQVSWETGIMSMLPGGASLMPALAAEVGADQSFVIMTQYLRLLAVSLSLPLVAGLMGVHDLGASTSGNAVSLWWLALVIAAAGRPLGVVLRLPAAAVMGPLLLTLLAEPLLPPGYTAAPPEAFRVVAFLAIGWACGGALNVAALRAFSAQLPATLAFIGAVIGVSAISAWLLMHWVDITYLEAYLATSPGALETVLALSSEAGGGAEVVTVQLVRLIFILMIAGYLPQLLRLARKLGKGS</sequence>
<dbReference type="PANTHER" id="PTHR38457">
    <property type="entry name" value="REGULATOR ABRB-RELATED"/>
    <property type="match status" value="1"/>
</dbReference>
<keyword evidence="2" id="KW-0503">Monooxygenase</keyword>
<feature type="transmembrane region" description="Helical" evidence="1">
    <location>
        <begin position="199"/>
        <end position="216"/>
    </location>
</feature>
<dbReference type="NCBIfam" id="TIGR03082">
    <property type="entry name" value="Gneg_AbrB_dup"/>
    <property type="match status" value="1"/>
</dbReference>
<dbReference type="PANTHER" id="PTHR38457:SF1">
    <property type="entry name" value="REGULATOR ABRB-RELATED"/>
    <property type="match status" value="1"/>
</dbReference>
<keyword evidence="3" id="KW-1185">Reference proteome</keyword>